<dbReference type="Pfam" id="PF19086">
    <property type="entry name" value="Terpene_syn_C_2"/>
    <property type="match status" value="1"/>
</dbReference>
<evidence type="ECO:0000313" key="2">
    <source>
        <dbReference type="EMBL" id="UQA91986.1"/>
    </source>
</evidence>
<evidence type="ECO:0000313" key="3">
    <source>
        <dbReference type="Proteomes" id="UP000830115"/>
    </source>
</evidence>
<dbReference type="Proteomes" id="UP000830115">
    <property type="component" value="Chromosome"/>
</dbReference>
<feature type="compositionally biased region" description="Low complexity" evidence="1">
    <location>
        <begin position="171"/>
        <end position="186"/>
    </location>
</feature>
<dbReference type="InterPro" id="IPR008949">
    <property type="entry name" value="Isoprenoid_synthase_dom_sf"/>
</dbReference>
<name>A0ABY4M2J7_9ACTN</name>
<evidence type="ECO:0000256" key="1">
    <source>
        <dbReference type="SAM" id="MobiDB-lite"/>
    </source>
</evidence>
<dbReference type="SUPFAM" id="SSF48576">
    <property type="entry name" value="Terpenoid synthases"/>
    <property type="match status" value="1"/>
</dbReference>
<accession>A0ABY4M2J7</accession>
<sequence>MGHRTAGITPALNDYASMRQHTAAGSATLAWAEIVDGEEIPGRESDAPAVRALTELAFTTAAWDDDLFSYGKELWFARRERTPSPCRLNLVDILRHEYGHSYEQALREAGQLCDRLTLRFVELRDRVLTRASAPLSAYLDHLSHLIPGNLAWGLAADRYRNPDGRSPDAVTTSGSTTSTPPKDTSPVPIPSVAWWWDPGLGA</sequence>
<protein>
    <submittedName>
        <fullName evidence="2">Terpene synthase family protein</fullName>
    </submittedName>
</protein>
<dbReference type="EMBL" id="CP086322">
    <property type="protein sequence ID" value="UQA91986.1"/>
    <property type="molecule type" value="Genomic_DNA"/>
</dbReference>
<dbReference type="RefSeq" id="WP_248862801.1">
    <property type="nucleotide sequence ID" value="NZ_CP086322.1"/>
</dbReference>
<keyword evidence="3" id="KW-1185">Reference proteome</keyword>
<gene>
    <name evidence="2" type="ORF">K9S39_09110</name>
</gene>
<reference evidence="2" key="1">
    <citation type="submission" date="2021-10" db="EMBL/GenBank/DDBJ databases">
        <title>Streptomyces nigrumlapis sp.nov.,an antimicrobial producing actinobacterium isolated from Black Gobi rocks.</title>
        <authorList>
            <person name="Wen Y."/>
            <person name="Zhang W."/>
            <person name="Liu X.G."/>
        </authorList>
    </citation>
    <scope>NUCLEOTIDE SEQUENCE</scope>
    <source>
        <strain evidence="2">ST13-2-2</strain>
    </source>
</reference>
<feature type="region of interest" description="Disordered" evidence="1">
    <location>
        <begin position="163"/>
        <end position="190"/>
    </location>
</feature>
<dbReference type="Gene3D" id="1.10.600.10">
    <property type="entry name" value="Farnesyl Diphosphate Synthase"/>
    <property type="match status" value="1"/>
</dbReference>
<organism evidence="2 3">
    <name type="scientific">Streptomyces halobius</name>
    <dbReference type="NCBI Taxonomy" id="2879846"/>
    <lineage>
        <taxon>Bacteria</taxon>
        <taxon>Bacillati</taxon>
        <taxon>Actinomycetota</taxon>
        <taxon>Actinomycetes</taxon>
        <taxon>Kitasatosporales</taxon>
        <taxon>Streptomycetaceae</taxon>
        <taxon>Streptomyces</taxon>
    </lineage>
</organism>
<proteinExistence type="predicted"/>